<feature type="region of interest" description="Disordered" evidence="1">
    <location>
        <begin position="1"/>
        <end position="167"/>
    </location>
</feature>
<feature type="compositionally biased region" description="Acidic residues" evidence="1">
    <location>
        <begin position="327"/>
        <end position="343"/>
    </location>
</feature>
<evidence type="ECO:0000256" key="1">
    <source>
        <dbReference type="SAM" id="MobiDB-lite"/>
    </source>
</evidence>
<dbReference type="EMBL" id="KZ992871">
    <property type="protein sequence ID" value="RKP06497.1"/>
    <property type="molecule type" value="Genomic_DNA"/>
</dbReference>
<evidence type="ECO:0000313" key="2">
    <source>
        <dbReference type="EMBL" id="RKP06497.1"/>
    </source>
</evidence>
<reference evidence="3" key="1">
    <citation type="journal article" date="2018" name="Nat. Microbiol.">
        <title>Leveraging single-cell genomics to expand the fungal tree of life.</title>
        <authorList>
            <person name="Ahrendt S.R."/>
            <person name="Quandt C.A."/>
            <person name="Ciobanu D."/>
            <person name="Clum A."/>
            <person name="Salamov A."/>
            <person name="Andreopoulos B."/>
            <person name="Cheng J.F."/>
            <person name="Woyke T."/>
            <person name="Pelin A."/>
            <person name="Henrissat B."/>
            <person name="Reynolds N.K."/>
            <person name="Benny G.L."/>
            <person name="Smith M.E."/>
            <person name="James T.Y."/>
            <person name="Grigoriev I.V."/>
        </authorList>
    </citation>
    <scope>NUCLEOTIDE SEQUENCE [LARGE SCALE GENOMIC DNA]</scope>
    <source>
        <strain evidence="3">RSA 1356</strain>
    </source>
</reference>
<dbReference type="Proteomes" id="UP000271241">
    <property type="component" value="Unassembled WGS sequence"/>
</dbReference>
<protein>
    <submittedName>
        <fullName evidence="2">Uncharacterized protein</fullName>
    </submittedName>
</protein>
<dbReference type="AlphaFoldDB" id="A0A4P9XKZ4"/>
<keyword evidence="3" id="KW-1185">Reference proteome</keyword>
<dbReference type="OrthoDB" id="10631830at2759"/>
<proteinExistence type="predicted"/>
<accession>A0A4P9XKZ4</accession>
<sequence length="745" mass="79264">MTNSASKRKSGRKAKRASANASSASSSSSSSSSSSNSDSAPSSPTLANKTLSTTASLPSPPPSGNIATTTTTTITKTMSSSSTSAPRERSLSNAGAEDQSAGTTTTMTTTTTRRSSDAELLVPSEITRRTSVTNLSVSTQELDDEAASNLEVGTRTTTRNTTTTQGEDGRTITTIEEIVEEVIDESQLGEMEDGEVLIEEVIEIVNGVKRVRYIQHNPDGTTEEVDEEGAPIAAADCAADGDDKQVNVSAVEHVEERATVDSAPVPQQDAAVVDVASSAKNDGDAGANLATAAATTTVTEEVTIINQQVDGGVGLLTSANAAYKEEEKEEDEKEEEEEEEEEKEERLLVHSHWDREKVAVLPHEAIEDGNAWPTELPIRRVPSAANEHHELHHEEIKGEPTYATVLLTPPRHSPHHSRPGSPTSKTAAPVTVAHPGTVETKVSAAIVVEEAVNGDGQTGSRSLPIVGAHKLLAKFAARGAAEEVEDYVEETANAYVPKPVLNAAFSAKDSVSDLAGRTGKVLASASQRVSYLQPSEEDAASWHCRSCRVEREVESHWSDWISHPLTTIYARTIPTEEDRPCQRHKSMKQKVGGWLPTWASIKTRTRTLPTIGQATKSVTDPIWTTAGSIRNVASSFLPTTLVGTPATNGAEIKTAPQPQTVVADAFAGAEHDRYGQPLSTYERSRRTRLTQRAQGRVAGIRGDLPHRVSDAKAVQHGNGVVAGMFGTAIGLSYGLGMAAFDAITH</sequence>
<evidence type="ECO:0000313" key="3">
    <source>
        <dbReference type="Proteomes" id="UP000271241"/>
    </source>
</evidence>
<organism evidence="2 3">
    <name type="scientific">Thamnocephalis sphaerospora</name>
    <dbReference type="NCBI Taxonomy" id="78915"/>
    <lineage>
        <taxon>Eukaryota</taxon>
        <taxon>Fungi</taxon>
        <taxon>Fungi incertae sedis</taxon>
        <taxon>Zoopagomycota</taxon>
        <taxon>Zoopagomycotina</taxon>
        <taxon>Zoopagomycetes</taxon>
        <taxon>Zoopagales</taxon>
        <taxon>Sigmoideomycetaceae</taxon>
        <taxon>Thamnocephalis</taxon>
    </lineage>
</organism>
<feature type="region of interest" description="Disordered" evidence="1">
    <location>
        <begin position="323"/>
        <end position="348"/>
    </location>
</feature>
<feature type="compositionally biased region" description="Low complexity" evidence="1">
    <location>
        <begin position="154"/>
        <end position="164"/>
    </location>
</feature>
<feature type="compositionally biased region" description="Basic residues" evidence="1">
    <location>
        <begin position="1"/>
        <end position="16"/>
    </location>
</feature>
<feature type="compositionally biased region" description="Low complexity" evidence="1">
    <location>
        <begin position="103"/>
        <end position="112"/>
    </location>
</feature>
<dbReference type="STRING" id="78915.A0A4P9XKZ4"/>
<feature type="compositionally biased region" description="Low complexity" evidence="1">
    <location>
        <begin position="17"/>
        <end position="43"/>
    </location>
</feature>
<name>A0A4P9XKZ4_9FUNG</name>
<feature type="region of interest" description="Disordered" evidence="1">
    <location>
        <begin position="410"/>
        <end position="429"/>
    </location>
</feature>
<gene>
    <name evidence="2" type="ORF">THASP1DRAFT_25194</name>
</gene>
<feature type="compositionally biased region" description="Low complexity" evidence="1">
    <location>
        <begin position="68"/>
        <end position="84"/>
    </location>
</feature>
<feature type="compositionally biased region" description="Polar residues" evidence="1">
    <location>
        <begin position="129"/>
        <end position="140"/>
    </location>
</feature>